<evidence type="ECO:0000313" key="6">
    <source>
        <dbReference type="Proteomes" id="UP000466523"/>
    </source>
</evidence>
<dbReference type="Gene3D" id="1.10.357.10">
    <property type="entry name" value="Tetracycline Repressor, domain 2"/>
    <property type="match status" value="1"/>
</dbReference>
<dbReference type="PANTHER" id="PTHR30055">
    <property type="entry name" value="HTH-TYPE TRANSCRIPTIONAL REGULATOR RUTR"/>
    <property type="match status" value="1"/>
</dbReference>
<dbReference type="InterPro" id="IPR001647">
    <property type="entry name" value="HTH_TetR"/>
</dbReference>
<dbReference type="AlphaFoldDB" id="A0A7K3LF57"/>
<dbReference type="EMBL" id="JAACYR010000045">
    <property type="protein sequence ID" value="NDJ90256.1"/>
    <property type="molecule type" value="Genomic_DNA"/>
</dbReference>
<evidence type="ECO:0000256" key="2">
    <source>
        <dbReference type="PROSITE-ProRule" id="PRU00335"/>
    </source>
</evidence>
<feature type="region of interest" description="Disordered" evidence="3">
    <location>
        <begin position="187"/>
        <end position="207"/>
    </location>
</feature>
<sequence length="207" mass="22585">MSLLDHGGRRERIVNAALRQAVNGYESVRIRDVADVAGVPASAVYHYFPSKDGLLLDCLHSWLSEFAGELGGDIVGPAEPHQRLLHVIACLTEQLSVTPRLADTAARAYLQATGSAAVNAQLVRNKLIDIFAHAMEPDQPTRADHNQQVAALLADVWIANLLALAQNRATPRELRRRLEHAVTAIRKNADRQKQRPSVGETLSAPDA</sequence>
<dbReference type="RefSeq" id="WP_162112556.1">
    <property type="nucleotide sequence ID" value="NZ_JAACYR010000045.1"/>
</dbReference>
<evidence type="ECO:0000259" key="4">
    <source>
        <dbReference type="PROSITE" id="PS50977"/>
    </source>
</evidence>
<proteinExistence type="predicted"/>
<dbReference type="Proteomes" id="UP000466523">
    <property type="component" value="Unassembled WGS sequence"/>
</dbReference>
<dbReference type="InterPro" id="IPR041642">
    <property type="entry name" value="KstR_C"/>
</dbReference>
<dbReference type="GO" id="GO:0000976">
    <property type="term" value="F:transcription cis-regulatory region binding"/>
    <property type="evidence" value="ECO:0007669"/>
    <property type="project" value="TreeGrafter"/>
</dbReference>
<keyword evidence="1 2" id="KW-0238">DNA-binding</keyword>
<evidence type="ECO:0000256" key="3">
    <source>
        <dbReference type="SAM" id="MobiDB-lite"/>
    </source>
</evidence>
<evidence type="ECO:0000256" key="1">
    <source>
        <dbReference type="ARBA" id="ARBA00023125"/>
    </source>
</evidence>
<reference evidence="5 6" key="1">
    <citation type="submission" date="2020-01" db="EMBL/GenBank/DDBJ databases">
        <authorList>
            <person name="Sanchez-Estrada R."/>
            <person name="Gonzalez-Y-Merchand J.A."/>
            <person name="Rivera-Gutierrez S."/>
        </authorList>
    </citation>
    <scope>NUCLEOTIDE SEQUENCE [LARGE SCALE GENOMIC DNA]</scope>
    <source>
        <strain evidence="5 6">CST 7247</strain>
    </source>
</reference>
<dbReference type="PANTHER" id="PTHR30055:SF242">
    <property type="entry name" value="HTH-TYPE TRANSCRIPTIONAL REPRESSOR KSTR"/>
    <property type="match status" value="1"/>
</dbReference>
<evidence type="ECO:0000313" key="5">
    <source>
        <dbReference type="EMBL" id="NDJ90256.1"/>
    </source>
</evidence>
<organism evidence="5 6">
    <name type="scientific">Mycolicibacter kumamotonensis</name>
    <dbReference type="NCBI Taxonomy" id="354243"/>
    <lineage>
        <taxon>Bacteria</taxon>
        <taxon>Bacillati</taxon>
        <taxon>Actinomycetota</taxon>
        <taxon>Actinomycetes</taxon>
        <taxon>Mycobacteriales</taxon>
        <taxon>Mycobacteriaceae</taxon>
        <taxon>Mycolicibacter</taxon>
    </lineage>
</organism>
<dbReference type="Pfam" id="PF17925">
    <property type="entry name" value="TetR_C_20"/>
    <property type="match status" value="1"/>
</dbReference>
<dbReference type="GO" id="GO:0003700">
    <property type="term" value="F:DNA-binding transcription factor activity"/>
    <property type="evidence" value="ECO:0007669"/>
    <property type="project" value="TreeGrafter"/>
</dbReference>
<name>A0A7K3LF57_9MYCO</name>
<feature type="domain" description="HTH tetR-type" evidence="4">
    <location>
        <begin position="7"/>
        <end position="66"/>
    </location>
</feature>
<dbReference type="InterPro" id="IPR009057">
    <property type="entry name" value="Homeodomain-like_sf"/>
</dbReference>
<dbReference type="Pfam" id="PF00440">
    <property type="entry name" value="TetR_N"/>
    <property type="match status" value="1"/>
</dbReference>
<comment type="caution">
    <text evidence="5">The sequence shown here is derived from an EMBL/GenBank/DDBJ whole genome shotgun (WGS) entry which is preliminary data.</text>
</comment>
<protein>
    <submittedName>
        <fullName evidence="5">TetR/AcrR family transcriptional regulator</fullName>
    </submittedName>
</protein>
<dbReference type="InterPro" id="IPR050109">
    <property type="entry name" value="HTH-type_TetR-like_transc_reg"/>
</dbReference>
<accession>A0A7K3LF57</accession>
<gene>
    <name evidence="5" type="ORF">GWR20_14010</name>
</gene>
<feature type="DNA-binding region" description="H-T-H motif" evidence="2">
    <location>
        <begin position="29"/>
        <end position="48"/>
    </location>
</feature>
<dbReference type="PROSITE" id="PS50977">
    <property type="entry name" value="HTH_TETR_2"/>
    <property type="match status" value="1"/>
</dbReference>
<dbReference type="SUPFAM" id="SSF46689">
    <property type="entry name" value="Homeodomain-like"/>
    <property type="match status" value="1"/>
</dbReference>